<feature type="transmembrane region" description="Helical" evidence="1">
    <location>
        <begin position="113"/>
        <end position="135"/>
    </location>
</feature>
<feature type="transmembrane region" description="Helical" evidence="1">
    <location>
        <begin position="54"/>
        <end position="73"/>
    </location>
</feature>
<dbReference type="EMBL" id="HG322950">
    <property type="protein sequence ID" value="CDF85515.1"/>
    <property type="molecule type" value="Genomic_DNA"/>
</dbReference>
<evidence type="ECO:0000256" key="1">
    <source>
        <dbReference type="SAM" id="Phobius"/>
    </source>
</evidence>
<dbReference type="eggNOG" id="ENOG5032Y28">
    <property type="taxonomic scope" value="Bacteria"/>
</dbReference>
<proteinExistence type="predicted"/>
<dbReference type="RefSeq" id="WP_043254070.1">
    <property type="nucleotide sequence ID" value="NZ_HG322950.1"/>
</dbReference>
<dbReference type="Proteomes" id="UP000025241">
    <property type="component" value="Chromosome I"/>
</dbReference>
<name>A0A024HKF8_PSEKB</name>
<dbReference type="HOGENOM" id="CLU_089632_2_0_6"/>
<dbReference type="Gene3D" id="1.10.287.70">
    <property type="match status" value="1"/>
</dbReference>
<evidence type="ECO:0000259" key="2">
    <source>
        <dbReference type="Pfam" id="PF07885"/>
    </source>
</evidence>
<feature type="transmembrane region" description="Helical" evidence="1">
    <location>
        <begin position="187"/>
        <end position="204"/>
    </location>
</feature>
<evidence type="ECO:0000313" key="4">
    <source>
        <dbReference type="Proteomes" id="UP000025241"/>
    </source>
</evidence>
<feature type="transmembrane region" description="Helical" evidence="1">
    <location>
        <begin position="155"/>
        <end position="175"/>
    </location>
</feature>
<feature type="domain" description="Potassium channel" evidence="2">
    <location>
        <begin position="154"/>
        <end position="201"/>
    </location>
</feature>
<keyword evidence="4" id="KW-1185">Reference proteome</keyword>
<evidence type="ECO:0000313" key="3">
    <source>
        <dbReference type="EMBL" id="CDF85515.1"/>
    </source>
</evidence>
<gene>
    <name evidence="3" type="ORF">PKB_4190</name>
</gene>
<dbReference type="KEGG" id="pkc:PKB_4190"/>
<accession>A0A024HKF8</accession>
<dbReference type="AlphaFoldDB" id="A0A024HKF8"/>
<keyword evidence="1" id="KW-0472">Membrane</keyword>
<dbReference type="SUPFAM" id="SSF81324">
    <property type="entry name" value="Voltage-gated potassium channels"/>
    <property type="match status" value="1"/>
</dbReference>
<protein>
    <recommendedName>
        <fullName evidence="2">Potassium channel domain-containing protein</fullName>
    </recommendedName>
</protein>
<dbReference type="Pfam" id="PF07885">
    <property type="entry name" value="Ion_trans_2"/>
    <property type="match status" value="1"/>
</dbReference>
<feature type="transmembrane region" description="Helical" evidence="1">
    <location>
        <begin position="12"/>
        <end position="33"/>
    </location>
</feature>
<dbReference type="PATRIC" id="fig|1301098.3.peg.4195"/>
<keyword evidence="1" id="KW-0812">Transmembrane</keyword>
<sequence>MPGFLHRFRFRLLFFSSVFMLLVLGFPQPPLALDQIALLTLVLSGINSLPQRRGWIILAALFGSACVVFSLLAELNGHSPYFDRTPPLLAFYAVLLVTLFRRVARERPVTGELLYGLSALYLQLALAYALLYALIQRYLPGGFGPPGSELHLDSFVYFSLITLTTVGYGDIQPLLPITRLLATSEAVLGVLFISVAVARGLSLINEPTD</sequence>
<keyword evidence="1" id="KW-1133">Transmembrane helix</keyword>
<dbReference type="InterPro" id="IPR013099">
    <property type="entry name" value="K_chnl_dom"/>
</dbReference>
<reference evidence="3 4" key="1">
    <citation type="submission" date="2013-03" db="EMBL/GenBank/DDBJ databases">
        <authorList>
            <person name="Linke B."/>
        </authorList>
    </citation>
    <scope>NUCLEOTIDE SEQUENCE [LARGE SCALE GENOMIC DNA]</scope>
    <source>
        <strain evidence="3 4">B13</strain>
    </source>
</reference>
<dbReference type="STRING" id="1301098.PKB_4190"/>
<organism evidence="3 4">
    <name type="scientific">Pseudomonas knackmussii (strain DSM 6978 / CCUG 54928 / LMG 23759 / B13)</name>
    <dbReference type="NCBI Taxonomy" id="1301098"/>
    <lineage>
        <taxon>Bacteria</taxon>
        <taxon>Pseudomonadati</taxon>
        <taxon>Pseudomonadota</taxon>
        <taxon>Gammaproteobacteria</taxon>
        <taxon>Pseudomonadales</taxon>
        <taxon>Pseudomonadaceae</taxon>
        <taxon>Pseudomonas</taxon>
    </lineage>
</organism>
<feature type="transmembrane region" description="Helical" evidence="1">
    <location>
        <begin position="85"/>
        <end position="101"/>
    </location>
</feature>
<reference evidence="3 4" key="2">
    <citation type="submission" date="2014-05" db="EMBL/GenBank/DDBJ databases">
        <title>Genome sequence of the 3-chlorobenzoate degrading bacterium Pseudomonas knackmussii B13 shows multiple evidence for horizontal gene transfer.</title>
        <authorList>
            <person name="Miyazaki R."/>
            <person name="Bertelli C."/>
            <person name="Falquet L."/>
            <person name="Robinson-Rechavi M."/>
            <person name="Gharib W."/>
            <person name="Roy S."/>
            <person name="Van der Meer J.R."/>
        </authorList>
    </citation>
    <scope>NUCLEOTIDE SEQUENCE [LARGE SCALE GENOMIC DNA]</scope>
    <source>
        <strain evidence="3 4">B13</strain>
    </source>
</reference>